<comment type="caution">
    <text evidence="3">The sequence shown here is derived from an EMBL/GenBank/DDBJ whole genome shotgun (WGS) entry which is preliminary data.</text>
</comment>
<feature type="transmembrane region" description="Helical" evidence="2">
    <location>
        <begin position="61"/>
        <end position="80"/>
    </location>
</feature>
<dbReference type="InterPro" id="IPR006938">
    <property type="entry name" value="DUF624"/>
</dbReference>
<dbReference type="EMBL" id="AWVF01000403">
    <property type="protein sequence ID" value="ERJ88666.1"/>
    <property type="molecule type" value="Genomic_DNA"/>
</dbReference>
<feature type="transmembrane region" description="Helical" evidence="2">
    <location>
        <begin position="86"/>
        <end position="106"/>
    </location>
</feature>
<organism evidence="3 4">
    <name type="scientific">Ruminococcus callidus ATCC 27760</name>
    <dbReference type="NCBI Taxonomy" id="411473"/>
    <lineage>
        <taxon>Bacteria</taxon>
        <taxon>Bacillati</taxon>
        <taxon>Bacillota</taxon>
        <taxon>Clostridia</taxon>
        <taxon>Eubacteriales</taxon>
        <taxon>Oscillospiraceae</taxon>
        <taxon>Ruminococcus</taxon>
    </lineage>
</organism>
<evidence type="ECO:0008006" key="5">
    <source>
        <dbReference type="Google" id="ProtNLM"/>
    </source>
</evidence>
<keyword evidence="2" id="KW-0472">Membrane</keyword>
<gene>
    <name evidence="3" type="ORF">RUMCAL_03121</name>
</gene>
<feature type="transmembrane region" description="Helical" evidence="2">
    <location>
        <begin position="217"/>
        <end position="241"/>
    </location>
</feature>
<dbReference type="Proteomes" id="UP000016662">
    <property type="component" value="Unassembled WGS sequence"/>
</dbReference>
<feature type="transmembrane region" description="Helical" evidence="2">
    <location>
        <begin position="137"/>
        <end position="158"/>
    </location>
</feature>
<protein>
    <recommendedName>
        <fullName evidence="5">DUF624 domain-containing protein</fullName>
    </recommendedName>
</protein>
<dbReference type="HOGENOM" id="CLU_081578_0_0_9"/>
<feature type="transmembrane region" description="Helical" evidence="2">
    <location>
        <begin position="170"/>
        <end position="196"/>
    </location>
</feature>
<feature type="compositionally biased region" description="Basic residues" evidence="1">
    <location>
        <begin position="328"/>
        <end position="338"/>
    </location>
</feature>
<keyword evidence="2" id="KW-1133">Transmembrane helix</keyword>
<dbReference type="OrthoDB" id="1852280at2"/>
<keyword evidence="2" id="KW-0812">Transmembrane</keyword>
<keyword evidence="4" id="KW-1185">Reference proteome</keyword>
<evidence type="ECO:0000313" key="4">
    <source>
        <dbReference type="Proteomes" id="UP000016662"/>
    </source>
</evidence>
<dbReference type="PATRIC" id="fig|411473.3.peg.2620"/>
<feature type="transmembrane region" description="Helical" evidence="2">
    <location>
        <begin position="247"/>
        <end position="267"/>
    </location>
</feature>
<accession>U2JQY5</accession>
<dbReference type="Pfam" id="PF04854">
    <property type="entry name" value="DUF624"/>
    <property type="match status" value="1"/>
</dbReference>
<dbReference type="eggNOG" id="COG5578">
    <property type="taxonomic scope" value="Bacteria"/>
</dbReference>
<proteinExistence type="predicted"/>
<name>U2JQY5_9FIRM</name>
<reference evidence="3 4" key="1">
    <citation type="submission" date="2013-07" db="EMBL/GenBank/DDBJ databases">
        <authorList>
            <person name="Weinstock G."/>
            <person name="Sodergren E."/>
            <person name="Wylie T."/>
            <person name="Fulton L."/>
            <person name="Fulton R."/>
            <person name="Fronick C."/>
            <person name="O'Laughlin M."/>
            <person name="Godfrey J."/>
            <person name="Miner T."/>
            <person name="Herter B."/>
            <person name="Appelbaum E."/>
            <person name="Cordes M."/>
            <person name="Lek S."/>
            <person name="Wollam A."/>
            <person name="Pepin K.H."/>
            <person name="Palsikar V.B."/>
            <person name="Mitreva M."/>
            <person name="Wilson R.K."/>
        </authorList>
    </citation>
    <scope>NUCLEOTIDE SEQUENCE [LARGE SCALE GENOMIC DNA]</scope>
    <source>
        <strain evidence="3 4">ATCC 27760</strain>
    </source>
</reference>
<dbReference type="AlphaFoldDB" id="U2JQY5"/>
<dbReference type="STRING" id="411473.RUMCAL_03121"/>
<evidence type="ECO:0000313" key="3">
    <source>
        <dbReference type="EMBL" id="ERJ88666.1"/>
    </source>
</evidence>
<feature type="region of interest" description="Disordered" evidence="1">
    <location>
        <begin position="294"/>
        <end position="338"/>
    </location>
</feature>
<evidence type="ECO:0000256" key="1">
    <source>
        <dbReference type="SAM" id="MobiDB-lite"/>
    </source>
</evidence>
<feature type="compositionally biased region" description="Basic and acidic residues" evidence="1">
    <location>
        <begin position="304"/>
        <end position="318"/>
    </location>
</feature>
<evidence type="ECO:0000256" key="2">
    <source>
        <dbReference type="SAM" id="Phobius"/>
    </source>
</evidence>
<sequence>MYAAFFTESSLKKGSLSMGLFGNHYERAGSGIAKNAPKKKGIFRFFEIFGRKFWKLFELNLLYFLSFLPVIGAVALFFAVDSQLGTILAAACLVLFAVIIGPATAAHTKILKNFIMEKPTFLAHEFFHTFRTEFKHACIVGVLDCVLACCISAAFYVYPRLIEQTGSKMFYVLFAITLSIGVIALLMNFYIFPMLVSTNLSLKNVLKNSLALSVVALKTNIITILVLAAVIAVYVLVLMFVNIRYSMILLFLLPVMPASWLGLVITFQSYPVIQKYIINPYYEQRGEVNPELAQTVTDEEETVFEDRGGEEKPIEPAKKSGGKSSGGRSHKGKGKIIS</sequence>